<dbReference type="EMBL" id="QSCI01000058">
    <property type="protein sequence ID" value="RGX92380.1"/>
    <property type="molecule type" value="Genomic_DNA"/>
</dbReference>
<feature type="transmembrane region" description="Helical" evidence="1">
    <location>
        <begin position="7"/>
        <end position="24"/>
    </location>
</feature>
<keyword evidence="1" id="KW-1133">Transmembrane helix</keyword>
<evidence type="ECO:0000313" key="3">
    <source>
        <dbReference type="Proteomes" id="UP000285604"/>
    </source>
</evidence>
<dbReference type="AlphaFoldDB" id="A0AA92WDY7"/>
<dbReference type="Proteomes" id="UP000285604">
    <property type="component" value="Unassembled WGS sequence"/>
</dbReference>
<reference evidence="2 3" key="1">
    <citation type="submission" date="2018-08" db="EMBL/GenBank/DDBJ databases">
        <title>A genome reference for cultivated species of the human gut microbiota.</title>
        <authorList>
            <person name="Zou Y."/>
            <person name="Xue W."/>
            <person name="Luo G."/>
        </authorList>
    </citation>
    <scope>NUCLEOTIDE SEQUENCE [LARGE SCALE GENOMIC DNA]</scope>
    <source>
        <strain evidence="2 3">OF03-3</strain>
    </source>
</reference>
<feature type="transmembrane region" description="Helical" evidence="1">
    <location>
        <begin position="30"/>
        <end position="47"/>
    </location>
</feature>
<proteinExistence type="predicted"/>
<keyword evidence="1" id="KW-0812">Transmembrane</keyword>
<comment type="caution">
    <text evidence="2">The sequence shown here is derived from an EMBL/GenBank/DDBJ whole genome shotgun (WGS) entry which is preliminary data.</text>
</comment>
<name>A0AA92WDY7_9BACT</name>
<accession>A0AA92WDY7</accession>
<keyword evidence="1" id="KW-0472">Membrane</keyword>
<evidence type="ECO:0000256" key="1">
    <source>
        <dbReference type="SAM" id="Phobius"/>
    </source>
</evidence>
<evidence type="ECO:0000313" key="2">
    <source>
        <dbReference type="EMBL" id="RGX92380.1"/>
    </source>
</evidence>
<protein>
    <submittedName>
        <fullName evidence="2">Uncharacterized protein</fullName>
    </submittedName>
</protein>
<gene>
    <name evidence="2" type="ORF">DXA63_11500</name>
</gene>
<organism evidence="2 3">
    <name type="scientific">Segatella copri</name>
    <dbReference type="NCBI Taxonomy" id="165179"/>
    <lineage>
        <taxon>Bacteria</taxon>
        <taxon>Pseudomonadati</taxon>
        <taxon>Bacteroidota</taxon>
        <taxon>Bacteroidia</taxon>
        <taxon>Bacteroidales</taxon>
        <taxon>Prevotellaceae</taxon>
        <taxon>Segatella</taxon>
    </lineage>
</organism>
<sequence>MSTKRKVYTFYIIIAILVMVLVLMLFDLNIMAKAIVGLMIVFCIFVMRSIQTAYQLPDDIDPDTMLPIKPHGKSTAAMSTEKSDHNSNVDLYLRFLIEADEELAKDPTIDQMSFSYNIQLNNRIAERLESLDRDKNK</sequence>